<dbReference type="InterPro" id="IPR005225">
    <property type="entry name" value="Small_GTP-bd"/>
</dbReference>
<evidence type="ECO:0000256" key="5">
    <source>
        <dbReference type="ARBA" id="ARBA00022917"/>
    </source>
</evidence>
<feature type="compositionally biased region" description="Low complexity" evidence="10">
    <location>
        <begin position="236"/>
        <end position="251"/>
    </location>
</feature>
<dbReference type="FunFam" id="2.40.30.10:FF:000054">
    <property type="entry name" value="Translation initiation factor IF-2"/>
    <property type="match status" value="1"/>
</dbReference>
<evidence type="ECO:0000256" key="8">
    <source>
        <dbReference type="HAMAP-Rule" id="MF_00100"/>
    </source>
</evidence>
<keyword evidence="13" id="KW-1185">Reference proteome</keyword>
<evidence type="ECO:0000256" key="7">
    <source>
        <dbReference type="ARBA" id="ARBA00025162"/>
    </source>
</evidence>
<feature type="region of interest" description="Disordered" evidence="10">
    <location>
        <begin position="361"/>
        <end position="387"/>
    </location>
</feature>
<dbReference type="FunFam" id="2.40.30.10:FF:000008">
    <property type="entry name" value="Translation initiation factor IF-2"/>
    <property type="match status" value="1"/>
</dbReference>
<feature type="region of interest" description="Disordered" evidence="10">
    <location>
        <begin position="48"/>
        <end position="297"/>
    </location>
</feature>
<dbReference type="Pfam" id="PF11987">
    <property type="entry name" value="IF-2"/>
    <property type="match status" value="1"/>
</dbReference>
<dbReference type="FunFam" id="3.40.50.10050:FF:000001">
    <property type="entry name" value="Translation initiation factor IF-2"/>
    <property type="match status" value="1"/>
</dbReference>
<organism evidence="12 13">
    <name type="scientific">Ruficoccus amylovorans</name>
    <dbReference type="NCBI Taxonomy" id="1804625"/>
    <lineage>
        <taxon>Bacteria</taxon>
        <taxon>Pseudomonadati</taxon>
        <taxon>Verrucomicrobiota</taxon>
        <taxon>Opitutia</taxon>
        <taxon>Puniceicoccales</taxon>
        <taxon>Cerasicoccaceae</taxon>
        <taxon>Ruficoccus</taxon>
    </lineage>
</organism>
<dbReference type="HAMAP" id="MF_00100_B">
    <property type="entry name" value="IF_2_B"/>
    <property type="match status" value="1"/>
</dbReference>
<dbReference type="GO" id="GO:0005525">
    <property type="term" value="F:GTP binding"/>
    <property type="evidence" value="ECO:0007669"/>
    <property type="project" value="UniProtKB-KW"/>
</dbReference>
<dbReference type="CDD" id="cd03702">
    <property type="entry name" value="IF2_mtIF2_II"/>
    <property type="match status" value="1"/>
</dbReference>
<keyword evidence="5 8" id="KW-0648">Protein biosynthesis</keyword>
<comment type="similarity">
    <text evidence="1 8 9">Belongs to the TRAFAC class translation factor GTPase superfamily. Classic translation factor GTPase family. IF-2 subfamily.</text>
</comment>
<dbReference type="EMBL" id="JACHVB010000014">
    <property type="protein sequence ID" value="MBC2593608.1"/>
    <property type="molecule type" value="Genomic_DNA"/>
</dbReference>
<evidence type="ECO:0000313" key="13">
    <source>
        <dbReference type="Proteomes" id="UP000546464"/>
    </source>
</evidence>
<dbReference type="FunFam" id="3.40.50.300:FF:000019">
    <property type="entry name" value="Translation initiation factor IF-2"/>
    <property type="match status" value="1"/>
</dbReference>
<dbReference type="AlphaFoldDB" id="A0A842HC14"/>
<dbReference type="CDD" id="cd01887">
    <property type="entry name" value="IF2_eIF5B"/>
    <property type="match status" value="1"/>
</dbReference>
<feature type="compositionally biased region" description="Basic and acidic residues" evidence="10">
    <location>
        <begin position="94"/>
        <end position="117"/>
    </location>
</feature>
<feature type="compositionally biased region" description="Low complexity" evidence="10">
    <location>
        <begin position="281"/>
        <end position="296"/>
    </location>
</feature>
<dbReference type="Pfam" id="PF04760">
    <property type="entry name" value="IF2_N"/>
    <property type="match status" value="2"/>
</dbReference>
<dbReference type="SUPFAM" id="SSF50447">
    <property type="entry name" value="Translation proteins"/>
    <property type="match status" value="2"/>
</dbReference>
<keyword evidence="8" id="KW-0963">Cytoplasm</keyword>
<dbReference type="Gene3D" id="2.40.30.10">
    <property type="entry name" value="Translation factors"/>
    <property type="match status" value="2"/>
</dbReference>
<dbReference type="GO" id="GO:0005737">
    <property type="term" value="C:cytoplasm"/>
    <property type="evidence" value="ECO:0007669"/>
    <property type="project" value="UniProtKB-SubCell"/>
</dbReference>
<keyword evidence="4 8" id="KW-0547">Nucleotide-binding</keyword>
<dbReference type="Gene3D" id="1.10.10.2480">
    <property type="match status" value="1"/>
</dbReference>
<dbReference type="PANTHER" id="PTHR43381">
    <property type="entry name" value="TRANSLATION INITIATION FACTOR IF-2-RELATED"/>
    <property type="match status" value="1"/>
</dbReference>
<dbReference type="InterPro" id="IPR009000">
    <property type="entry name" value="Transl_B-barrel_sf"/>
</dbReference>
<dbReference type="NCBIfam" id="TIGR00231">
    <property type="entry name" value="small_GTP"/>
    <property type="match status" value="1"/>
</dbReference>
<evidence type="ECO:0000313" key="12">
    <source>
        <dbReference type="EMBL" id="MBC2593608.1"/>
    </source>
</evidence>
<keyword evidence="6 8" id="KW-0342">GTP-binding</keyword>
<sequence>MSVRIYELSKELNMENKEVMQLLRERGHEVKSASSTVDNISAQALIEEFSGAAQAETPEQETAEAAPAPDAVKSGPATPKLPPSAIVKTPDQIAQEKREKEAEEEAARQRREDERAAVRQAQRDAMLSSTQKPAAATPAEPERKSPPPPPPPGARRAPIPAPVMGPGRPATPSVNVSVRPAQPAVPPRTPGVAPAPSVQPRAAGGAPAPVVPPASAVPPRTSGAAPAPAVPPRHTPGVAPAPSAPAASTPPGATPPPVKMPASVRPSPSPIIPPSIPRPAQPGQQPQPGQQASAAGKVIEKEGETIIQIKPPIVVRDFAILLGKKPFQLISELMEMGIFASMNQAIEEANAKQIAERHGFTLDIRHRGDDKPEPKKKAKAPREDDPALMEERPPVVCVLGHVDHGKTSLLDQIRNAHVVSGEAGGITQHVGAYQVERKGKKITFLDTPGHAAFSKIRERGANVTDIAILVVAADDGFMPQTDEALKFARNANVEIIVAINKMDAKGANIDRVKQQMQERDLMPEDWGGTTLCTPVSALEGTNINELLELVLLQAEVSELKANPKAVAEGVIVESQVEQGRGPTATVIVQKGTLKVGDALVCGPHYCKVRAMMDEHGKPVKSAPPSTPVRIMGWSGTPVSGAVCTVAKNEKAAKAEAEENAQALKARAAAKPAVTTGATDLDSLLAAIDDQSSKVLRVVIKGDVNGSVEALADCLRAIESEKVKLEIVETGVGVITKNDITLADSSEACVIGFNVKQENGVTALAKHHGVRIIQHNIIYELITSVEEAMSELLDPEYREVKLGMVEVRATFPLAKGLVAGCMVTEGIIKRDAHARLIRKEVVIHEGRIGTLKRFKEDVNEVRAGYECGIQVSGTHDYKEGDRIECYEIHEFRPNLR</sequence>
<dbReference type="GO" id="GO:0003924">
    <property type="term" value="F:GTPase activity"/>
    <property type="evidence" value="ECO:0007669"/>
    <property type="project" value="UniProtKB-UniRule"/>
</dbReference>
<dbReference type="CDD" id="cd03692">
    <property type="entry name" value="mtIF2_IVc"/>
    <property type="match status" value="1"/>
</dbReference>
<keyword evidence="3 8" id="KW-0396">Initiation factor</keyword>
<dbReference type="InterPro" id="IPR015760">
    <property type="entry name" value="TIF_IF2"/>
</dbReference>
<evidence type="ECO:0000256" key="1">
    <source>
        <dbReference type="ARBA" id="ARBA00007733"/>
    </source>
</evidence>
<dbReference type="InterPro" id="IPR000795">
    <property type="entry name" value="T_Tr_GTP-bd_dom"/>
</dbReference>
<dbReference type="InterPro" id="IPR053905">
    <property type="entry name" value="EF-G-like_DII"/>
</dbReference>
<feature type="binding site" evidence="8">
    <location>
        <begin position="400"/>
        <end position="407"/>
    </location>
    <ligand>
        <name>GTP</name>
        <dbReference type="ChEBI" id="CHEBI:37565"/>
    </ligand>
</feature>
<evidence type="ECO:0000256" key="4">
    <source>
        <dbReference type="ARBA" id="ARBA00022741"/>
    </source>
</evidence>
<evidence type="ECO:0000256" key="10">
    <source>
        <dbReference type="SAM" id="MobiDB-lite"/>
    </source>
</evidence>
<comment type="function">
    <text evidence="7 8 9">One of the essential components for the initiation of protein synthesis. Protects formylmethionyl-tRNA from spontaneous hydrolysis and promotes its binding to the 30S ribosomal subunits. Also involved in the hydrolysis of GTP during the formation of the 70S ribosomal complex.</text>
</comment>
<feature type="region of interest" description="G-domain" evidence="8">
    <location>
        <begin position="394"/>
        <end position="542"/>
    </location>
</feature>
<dbReference type="Proteomes" id="UP000546464">
    <property type="component" value="Unassembled WGS sequence"/>
</dbReference>
<evidence type="ECO:0000259" key="11">
    <source>
        <dbReference type="PROSITE" id="PS51722"/>
    </source>
</evidence>
<dbReference type="Gene3D" id="3.40.50.300">
    <property type="entry name" value="P-loop containing nucleotide triphosphate hydrolases"/>
    <property type="match status" value="1"/>
</dbReference>
<dbReference type="GO" id="GO:0003743">
    <property type="term" value="F:translation initiation factor activity"/>
    <property type="evidence" value="ECO:0007669"/>
    <property type="project" value="UniProtKB-UniRule"/>
</dbReference>
<dbReference type="PANTHER" id="PTHR43381:SF5">
    <property type="entry name" value="TR-TYPE G DOMAIN-CONTAINING PROTEIN"/>
    <property type="match status" value="1"/>
</dbReference>
<proteinExistence type="inferred from homology"/>
<feature type="binding site" evidence="8">
    <location>
        <begin position="500"/>
        <end position="503"/>
    </location>
    <ligand>
        <name>GTP</name>
        <dbReference type="ChEBI" id="CHEBI:37565"/>
    </ligand>
</feature>
<feature type="compositionally biased region" description="Pro residues" evidence="10">
    <location>
        <begin position="146"/>
        <end position="163"/>
    </location>
</feature>
<evidence type="ECO:0000256" key="2">
    <source>
        <dbReference type="ARBA" id="ARBA00020675"/>
    </source>
</evidence>
<dbReference type="InterPro" id="IPR044145">
    <property type="entry name" value="IF2_II"/>
</dbReference>
<dbReference type="InterPro" id="IPR036925">
    <property type="entry name" value="TIF_IF2_dom3_sf"/>
</dbReference>
<evidence type="ECO:0000256" key="3">
    <source>
        <dbReference type="ARBA" id="ARBA00022540"/>
    </source>
</evidence>
<dbReference type="InterPro" id="IPR000178">
    <property type="entry name" value="TF_IF2_bacterial-like"/>
</dbReference>
<feature type="binding site" evidence="8">
    <location>
        <begin position="446"/>
        <end position="450"/>
    </location>
    <ligand>
        <name>GTP</name>
        <dbReference type="ChEBI" id="CHEBI:37565"/>
    </ligand>
</feature>
<accession>A0A842HC14</accession>
<dbReference type="SUPFAM" id="SSF52156">
    <property type="entry name" value="Initiation factor IF2/eIF5b, domain 3"/>
    <property type="match status" value="1"/>
</dbReference>
<dbReference type="InterPro" id="IPR027417">
    <property type="entry name" value="P-loop_NTPase"/>
</dbReference>
<feature type="compositionally biased region" description="Pro residues" evidence="10">
    <location>
        <begin position="267"/>
        <end position="280"/>
    </location>
</feature>
<comment type="caution">
    <text evidence="12">The sequence shown here is derived from an EMBL/GenBank/DDBJ whole genome shotgun (WGS) entry which is preliminary data.</text>
</comment>
<dbReference type="Gene3D" id="3.40.50.10050">
    <property type="entry name" value="Translation initiation factor IF- 2, domain 3"/>
    <property type="match status" value="1"/>
</dbReference>
<protein>
    <recommendedName>
        <fullName evidence="2 8">Translation initiation factor IF-2</fullName>
    </recommendedName>
</protein>
<dbReference type="PROSITE" id="PS01176">
    <property type="entry name" value="IF2"/>
    <property type="match status" value="1"/>
</dbReference>
<dbReference type="PROSITE" id="PS51722">
    <property type="entry name" value="G_TR_2"/>
    <property type="match status" value="1"/>
</dbReference>
<dbReference type="InterPro" id="IPR023115">
    <property type="entry name" value="TIF_IF2_dom3"/>
</dbReference>
<dbReference type="SUPFAM" id="SSF52540">
    <property type="entry name" value="P-loop containing nucleoside triphosphate hydrolases"/>
    <property type="match status" value="1"/>
</dbReference>
<dbReference type="NCBIfam" id="TIGR00487">
    <property type="entry name" value="IF-2"/>
    <property type="match status" value="1"/>
</dbReference>
<gene>
    <name evidence="8 12" type="primary">infB</name>
    <name evidence="12" type="ORF">H5P28_04965</name>
</gene>
<feature type="domain" description="Tr-type G" evidence="11">
    <location>
        <begin position="391"/>
        <end position="560"/>
    </location>
</feature>
<dbReference type="Pfam" id="PF00009">
    <property type="entry name" value="GTP_EFTU"/>
    <property type="match status" value="1"/>
</dbReference>
<dbReference type="InterPro" id="IPR006847">
    <property type="entry name" value="IF2_N"/>
</dbReference>
<comment type="subcellular location">
    <subcellularLocation>
        <location evidence="8">Cytoplasm</location>
    </subcellularLocation>
</comment>
<dbReference type="RefSeq" id="WP_185674613.1">
    <property type="nucleotide sequence ID" value="NZ_JACHVB010000014.1"/>
</dbReference>
<reference evidence="12 13" key="1">
    <citation type="submission" date="2020-07" db="EMBL/GenBank/DDBJ databases">
        <authorList>
            <person name="Feng X."/>
        </authorList>
    </citation>
    <scope>NUCLEOTIDE SEQUENCE [LARGE SCALE GENOMIC DNA]</scope>
    <source>
        <strain evidence="12 13">JCM31066</strain>
    </source>
</reference>
<evidence type="ECO:0000256" key="9">
    <source>
        <dbReference type="RuleBase" id="RU000644"/>
    </source>
</evidence>
<name>A0A842HC14_9BACT</name>
<dbReference type="Pfam" id="PF22042">
    <property type="entry name" value="EF-G_D2"/>
    <property type="match status" value="1"/>
</dbReference>
<evidence type="ECO:0000256" key="6">
    <source>
        <dbReference type="ARBA" id="ARBA00023134"/>
    </source>
</evidence>